<evidence type="ECO:0000259" key="5">
    <source>
        <dbReference type="SMART" id="SM00535"/>
    </source>
</evidence>
<dbReference type="STRING" id="1464123.SAMN05444126_11574"/>
<feature type="domain" description="RNase III" evidence="5">
    <location>
        <begin position="1"/>
        <end position="134"/>
    </location>
</feature>
<dbReference type="OrthoDB" id="46571at2"/>
<dbReference type="EMBL" id="FOGV01000015">
    <property type="protein sequence ID" value="SES11877.1"/>
    <property type="molecule type" value="Genomic_DNA"/>
</dbReference>
<comment type="cofactor">
    <cofactor evidence="4">
        <name>Mg(2+)</name>
        <dbReference type="ChEBI" id="CHEBI:18420"/>
    </cofactor>
</comment>
<comment type="subcellular location">
    <subcellularLocation>
        <location evidence="4">Cytoplasm</location>
    </subcellularLocation>
</comment>
<keyword evidence="1 4" id="KW-0540">Nuclease</keyword>
<evidence type="ECO:0000256" key="4">
    <source>
        <dbReference type="HAMAP-Rule" id="MF_01468"/>
    </source>
</evidence>
<comment type="subunit">
    <text evidence="4">Homodimer.</text>
</comment>
<keyword evidence="7" id="KW-1185">Reference proteome</keyword>
<accession>A0A1H9US42</accession>
<feature type="active site" evidence="4">
    <location>
        <position position="23"/>
    </location>
</feature>
<keyword evidence="4" id="KW-0698">rRNA processing</keyword>
<dbReference type="Proteomes" id="UP000199318">
    <property type="component" value="Unassembled WGS sequence"/>
</dbReference>
<dbReference type="PANTHER" id="PTHR34276:SF1">
    <property type="entry name" value="MINI-RIBONUCLEASE 3"/>
    <property type="match status" value="1"/>
</dbReference>
<organism evidence="6 7">
    <name type="scientific">Salisediminibacterium halotolerans</name>
    <dbReference type="NCBI Taxonomy" id="517425"/>
    <lineage>
        <taxon>Bacteria</taxon>
        <taxon>Bacillati</taxon>
        <taxon>Bacillota</taxon>
        <taxon>Bacilli</taxon>
        <taxon>Bacillales</taxon>
        <taxon>Bacillaceae</taxon>
        <taxon>Salisediminibacterium</taxon>
    </lineage>
</organism>
<dbReference type="Gene3D" id="1.10.1520.10">
    <property type="entry name" value="Ribonuclease III domain"/>
    <property type="match status" value="1"/>
</dbReference>
<comment type="function">
    <text evidence="4">Involved in correct processing of both the 5' and 3' ends of 23S rRNA precursor. Processes 30S rRNA precursor transcript even in absence of ribonuclease 3 (Rnc); Rnc processes 30S rRNA into smaller rRNA precursors.</text>
</comment>
<dbReference type="HAMAP" id="MF_01468">
    <property type="entry name" value="RNase_Mini_III"/>
    <property type="match status" value="1"/>
</dbReference>
<dbReference type="InterPro" id="IPR036389">
    <property type="entry name" value="RNase_III_sf"/>
</dbReference>
<dbReference type="GO" id="GO:0005737">
    <property type="term" value="C:cytoplasm"/>
    <property type="evidence" value="ECO:0007669"/>
    <property type="project" value="UniProtKB-SubCell"/>
</dbReference>
<dbReference type="InterPro" id="IPR000999">
    <property type="entry name" value="RNase_III_dom"/>
</dbReference>
<evidence type="ECO:0000313" key="7">
    <source>
        <dbReference type="Proteomes" id="UP000199318"/>
    </source>
</evidence>
<dbReference type="InterPro" id="IPR008226">
    <property type="entry name" value="Mini3_fam"/>
</dbReference>
<gene>
    <name evidence="4" type="primary">mrnC</name>
    <name evidence="6" type="ORF">SAMN05444126_11574</name>
</gene>
<dbReference type="AlphaFoldDB" id="A0A1H9US42"/>
<dbReference type="RefSeq" id="WP_093073190.1">
    <property type="nucleotide sequence ID" value="NZ_FOGV01000015.1"/>
</dbReference>
<dbReference type="Pfam" id="PF00636">
    <property type="entry name" value="Ribonuclease_3"/>
    <property type="match status" value="1"/>
</dbReference>
<keyword evidence="4" id="KW-0460">Magnesium</keyword>
<keyword evidence="3 4" id="KW-0378">Hydrolase</keyword>
<dbReference type="GO" id="GO:0004525">
    <property type="term" value="F:ribonuclease III activity"/>
    <property type="evidence" value="ECO:0007669"/>
    <property type="project" value="InterPro"/>
</dbReference>
<dbReference type="SMART" id="SM00535">
    <property type="entry name" value="RIBOc"/>
    <property type="match status" value="1"/>
</dbReference>
<dbReference type="PIRSF" id="PIRSF005520">
    <property type="entry name" value="UCP005520"/>
    <property type="match status" value="1"/>
</dbReference>
<protein>
    <recommendedName>
        <fullName evidence="4">Mini-ribonuclease 3</fullName>
        <shortName evidence="4">Mini-3</shortName>
        <shortName evidence="4">Mini-RNase 3</shortName>
        <ecNumber evidence="4">3.1.26.-</ecNumber>
    </recommendedName>
    <alternativeName>
        <fullName evidence="4">Mini-RNase III</fullName>
        <shortName evidence="4">Mini-III</shortName>
    </alternativeName>
</protein>
<evidence type="ECO:0000256" key="1">
    <source>
        <dbReference type="ARBA" id="ARBA00022722"/>
    </source>
</evidence>
<name>A0A1H9US42_9BACI</name>
<evidence type="ECO:0000256" key="3">
    <source>
        <dbReference type="ARBA" id="ARBA00022801"/>
    </source>
</evidence>
<keyword evidence="4" id="KW-0699">rRNA-binding</keyword>
<dbReference type="GO" id="GO:0006364">
    <property type="term" value="P:rRNA processing"/>
    <property type="evidence" value="ECO:0007669"/>
    <property type="project" value="UniProtKB-UniRule"/>
</dbReference>
<keyword evidence="2 4" id="KW-0255">Endonuclease</keyword>
<dbReference type="GO" id="GO:0019843">
    <property type="term" value="F:rRNA binding"/>
    <property type="evidence" value="ECO:0007669"/>
    <property type="project" value="UniProtKB-UniRule"/>
</dbReference>
<dbReference type="PANTHER" id="PTHR34276">
    <property type="entry name" value="MINI-RIBONUCLEASE 3"/>
    <property type="match status" value="1"/>
</dbReference>
<evidence type="ECO:0000313" key="6">
    <source>
        <dbReference type="EMBL" id="SES11877.1"/>
    </source>
</evidence>
<keyword evidence="4" id="KW-0963">Cytoplasm</keyword>
<dbReference type="SUPFAM" id="SSF69065">
    <property type="entry name" value="RNase III domain-like"/>
    <property type="match status" value="1"/>
</dbReference>
<dbReference type="EC" id="3.1.26.-" evidence="4"/>
<evidence type="ECO:0000256" key="2">
    <source>
        <dbReference type="ARBA" id="ARBA00022759"/>
    </source>
</evidence>
<sequence>MKLNEPIEEPKQLNPLALAYMGDAVLDMYVRYRLLARGNVRPNKLHKAATSYVSAKAQAYVLQTLVDNLELTEEEAAVARRGRNAKSGTVPKNTDQQTYHLSTAYEALIGYLYVTEGRERMEELIARSFELIEARKEVK</sequence>
<dbReference type="CDD" id="cd00593">
    <property type="entry name" value="RIBOc"/>
    <property type="match status" value="1"/>
</dbReference>
<comment type="caution">
    <text evidence="6">The sequence shown here is derived from an EMBL/GenBank/DDBJ whole genome shotgun (WGS) entry which is preliminary data.</text>
</comment>
<reference evidence="7" key="1">
    <citation type="submission" date="2016-10" db="EMBL/GenBank/DDBJ databases">
        <authorList>
            <person name="de Groot N.N."/>
        </authorList>
    </citation>
    <scope>NUCLEOTIDE SEQUENCE [LARGE SCALE GENOMIC DNA]</scope>
    <source>
        <strain evidence="7">10nlg</strain>
    </source>
</reference>
<keyword evidence="4" id="KW-0694">RNA-binding</keyword>
<proteinExistence type="inferred from homology"/>
<keyword evidence="4" id="KW-0690">Ribosome biogenesis</keyword>
<comment type="similarity">
    <text evidence="4">Belongs to the MrnC RNase family.</text>
</comment>